<dbReference type="PANTHER" id="PTHR22600:SF57">
    <property type="entry name" value="BETA-N-ACETYLHEXOSAMINIDASE"/>
    <property type="match status" value="1"/>
</dbReference>
<evidence type="ECO:0000256" key="1">
    <source>
        <dbReference type="ARBA" id="ARBA00001231"/>
    </source>
</evidence>
<dbReference type="InterPro" id="IPR029018">
    <property type="entry name" value="Hex-like_dom2"/>
</dbReference>
<feature type="signal peptide" evidence="6">
    <location>
        <begin position="1"/>
        <end position="23"/>
    </location>
</feature>
<comment type="similarity">
    <text evidence="2">Belongs to the glycosyl hydrolase 20 family.</text>
</comment>
<evidence type="ECO:0000256" key="5">
    <source>
        <dbReference type="ARBA" id="ARBA00023295"/>
    </source>
</evidence>
<dbReference type="PRINTS" id="PR00738">
    <property type="entry name" value="GLHYDRLASE20"/>
</dbReference>
<evidence type="ECO:0000256" key="6">
    <source>
        <dbReference type="SAM" id="SignalP"/>
    </source>
</evidence>
<dbReference type="EMBL" id="JAYLLN010000017">
    <property type="protein sequence ID" value="MEI5984910.1"/>
    <property type="molecule type" value="Genomic_DNA"/>
</dbReference>
<dbReference type="PANTHER" id="PTHR22600">
    <property type="entry name" value="BETA-HEXOSAMINIDASE"/>
    <property type="match status" value="1"/>
</dbReference>
<keyword evidence="5" id="KW-0326">Glycosidase</keyword>
<organism evidence="9 10">
    <name type="scientific">Sphingobacterium tenebrionis</name>
    <dbReference type="NCBI Taxonomy" id="3111775"/>
    <lineage>
        <taxon>Bacteria</taxon>
        <taxon>Pseudomonadati</taxon>
        <taxon>Bacteroidota</taxon>
        <taxon>Sphingobacteriia</taxon>
        <taxon>Sphingobacteriales</taxon>
        <taxon>Sphingobacteriaceae</taxon>
        <taxon>Sphingobacterium</taxon>
    </lineage>
</organism>
<dbReference type="SUPFAM" id="SSF55545">
    <property type="entry name" value="beta-N-acetylhexosaminidase-like domain"/>
    <property type="match status" value="1"/>
</dbReference>
<name>A0ABU8I5B1_9SPHI</name>
<dbReference type="InterPro" id="IPR015882">
    <property type="entry name" value="HEX_bac_N"/>
</dbReference>
<evidence type="ECO:0000313" key="9">
    <source>
        <dbReference type="EMBL" id="MEI5984910.1"/>
    </source>
</evidence>
<gene>
    <name evidence="9" type="ORF">VJ786_08345</name>
</gene>
<dbReference type="Pfam" id="PF02838">
    <property type="entry name" value="Glyco_hydro_20b"/>
    <property type="match status" value="1"/>
</dbReference>
<dbReference type="InterPro" id="IPR017853">
    <property type="entry name" value="GH"/>
</dbReference>
<keyword evidence="4" id="KW-0378">Hydrolase</keyword>
<evidence type="ECO:0000256" key="2">
    <source>
        <dbReference type="ARBA" id="ARBA00006285"/>
    </source>
</evidence>
<reference evidence="9 10" key="1">
    <citation type="submission" date="2024-01" db="EMBL/GenBank/DDBJ databases">
        <title>Sphingobacterium tenebrionis sp. nov., a novel endophyte isolated from tenebrio molitor intestines.</title>
        <authorList>
            <person name="Zhang C."/>
        </authorList>
    </citation>
    <scope>NUCLEOTIDE SEQUENCE [LARGE SCALE GENOMIC DNA]</scope>
    <source>
        <strain evidence="9 10">PU5-4</strain>
    </source>
</reference>
<dbReference type="InterPro" id="IPR015883">
    <property type="entry name" value="Glyco_hydro_20_cat"/>
</dbReference>
<dbReference type="EC" id="3.2.1.52" evidence="3"/>
<accession>A0ABU8I5B1</accession>
<protein>
    <recommendedName>
        <fullName evidence="3">beta-N-acetylhexosaminidase</fullName>
        <ecNumber evidence="3">3.2.1.52</ecNumber>
    </recommendedName>
</protein>
<evidence type="ECO:0000313" key="10">
    <source>
        <dbReference type="Proteomes" id="UP001363035"/>
    </source>
</evidence>
<sequence length="646" mass="74962">MKLKFTYFLLLVLLLRIPTSLFAQQALIPLPQELSWKKGTLNLDKGIFIPNYLFFKNEMGLVKQFFEQNNIKDFEEGRRKPLFTLQLLTKTELGNEGYNLEINAKGITIGAEQETGLFYALKTLEQLLLENKKLPYVKIRDIPAFSFRGFLLDVGRNYQPMAMLKEQIDVMAKYKLNVLHFHFTEDIAWRLESKKYPGLTASKNMTRWPGKYYTEKEFKELIDYCKKRHILFLPEIDMPGHSAAFERYFGHNMQSDSGMYYIKSLLKEFKETYPSLTHLHIGGDEVKISNKNFMPEITRFVEDLGFKTYGWDPGSNLQARTVRQLWMGGPKAIDQASQFEFIDSKHLYINHMDPLETVTTLFFRQFAEQKQESEQLKGAILCSWPDRAVAHPEDMFLQSAIYPGLLTFAERAWRGNGETEWKANLPQEGTASFEAFSEFETRLLQHKERFFEGMPFPYVQQTKLKWELIGPFDNGGDLQKRFDIEQAPFADHLKVAKTQVGATVILRHWWADVVKGALDDPKPNSTWYARTKIWSDKEEVRSFWIGFGNLSRSYASDTPKEGTWDDLSSRVFVNGSAIPAPSWLFPGRKGSLEVPLIDEGYSFRMPTKIKLKKGWNEVLIKVPVGKFAGKDWQNPVKWMYTFTPIP</sequence>
<dbReference type="RefSeq" id="WP_099365869.1">
    <property type="nucleotide sequence ID" value="NZ_JAYLLN010000017.1"/>
</dbReference>
<dbReference type="Gene3D" id="3.20.20.80">
    <property type="entry name" value="Glycosidases"/>
    <property type="match status" value="1"/>
</dbReference>
<keyword evidence="6" id="KW-0732">Signal</keyword>
<keyword evidence="10" id="KW-1185">Reference proteome</keyword>
<dbReference type="Proteomes" id="UP001363035">
    <property type="component" value="Unassembled WGS sequence"/>
</dbReference>
<dbReference type="Gene3D" id="3.30.379.10">
    <property type="entry name" value="Chitobiase/beta-hexosaminidase domain 2-like"/>
    <property type="match status" value="1"/>
</dbReference>
<dbReference type="InterPro" id="IPR025705">
    <property type="entry name" value="Beta_hexosaminidase_sua/sub"/>
</dbReference>
<feature type="domain" description="Glycoside hydrolase family 20 catalytic" evidence="7">
    <location>
        <begin position="145"/>
        <end position="245"/>
    </location>
</feature>
<proteinExistence type="inferred from homology"/>
<evidence type="ECO:0000259" key="8">
    <source>
        <dbReference type="Pfam" id="PF02838"/>
    </source>
</evidence>
<dbReference type="SUPFAM" id="SSF51445">
    <property type="entry name" value="(Trans)glycosidases"/>
    <property type="match status" value="1"/>
</dbReference>
<comment type="catalytic activity">
    <reaction evidence="1">
        <text>Hydrolysis of terminal non-reducing N-acetyl-D-hexosamine residues in N-acetyl-beta-D-hexosaminides.</text>
        <dbReference type="EC" id="3.2.1.52"/>
    </reaction>
</comment>
<evidence type="ECO:0000259" key="7">
    <source>
        <dbReference type="Pfam" id="PF00728"/>
    </source>
</evidence>
<comment type="caution">
    <text evidence="9">The sequence shown here is derived from an EMBL/GenBank/DDBJ whole genome shotgun (WGS) entry which is preliminary data.</text>
</comment>
<evidence type="ECO:0000256" key="3">
    <source>
        <dbReference type="ARBA" id="ARBA00012663"/>
    </source>
</evidence>
<feature type="chain" id="PRO_5045962868" description="beta-N-acetylhexosaminidase" evidence="6">
    <location>
        <begin position="24"/>
        <end position="646"/>
    </location>
</feature>
<feature type="domain" description="Beta-hexosaminidase bacterial type N-terminal" evidence="8">
    <location>
        <begin position="25"/>
        <end position="141"/>
    </location>
</feature>
<evidence type="ECO:0000256" key="4">
    <source>
        <dbReference type="ARBA" id="ARBA00022801"/>
    </source>
</evidence>
<dbReference type="Pfam" id="PF00728">
    <property type="entry name" value="Glyco_hydro_20"/>
    <property type="match status" value="1"/>
</dbReference>